<evidence type="ECO:0000256" key="3">
    <source>
        <dbReference type="ARBA" id="ARBA00022452"/>
    </source>
</evidence>
<comment type="subcellular location">
    <subcellularLocation>
        <location evidence="7">Cell outer membrane</location>
        <topology evidence="7">Peripheral membrane protein</topology>
    </subcellularLocation>
</comment>
<evidence type="ECO:0000313" key="10">
    <source>
        <dbReference type="Proteomes" id="UP000323522"/>
    </source>
</evidence>
<keyword evidence="6 7" id="KW-0998">Cell outer membrane</keyword>
<dbReference type="KEGG" id="snn:EWH46_01020"/>
<dbReference type="Gene3D" id="1.20.1600.10">
    <property type="entry name" value="Outer membrane efflux proteins (OEP)"/>
    <property type="match status" value="1"/>
</dbReference>
<dbReference type="AlphaFoldDB" id="A0A5C1PWD3"/>
<feature type="coiled-coil region" evidence="8">
    <location>
        <begin position="396"/>
        <end position="423"/>
    </location>
</feature>
<organism evidence="9 10">
    <name type="scientific">Sphaerotilus sulfidivorans</name>
    <dbReference type="NCBI Taxonomy" id="639200"/>
    <lineage>
        <taxon>Bacteria</taxon>
        <taxon>Pseudomonadati</taxon>
        <taxon>Pseudomonadota</taxon>
        <taxon>Betaproteobacteria</taxon>
        <taxon>Burkholderiales</taxon>
        <taxon>Sphaerotilaceae</taxon>
        <taxon>Sphaerotilus</taxon>
    </lineage>
</organism>
<keyword evidence="8" id="KW-0175">Coiled coil</keyword>
<dbReference type="Pfam" id="PF02321">
    <property type="entry name" value="OEP"/>
    <property type="match status" value="2"/>
</dbReference>
<keyword evidence="2 7" id="KW-0813">Transport</keyword>
<dbReference type="OrthoDB" id="8553524at2"/>
<reference evidence="9 10" key="1">
    <citation type="submission" date="2019-02" db="EMBL/GenBank/DDBJ databases">
        <title>Complete Genome Sequence and Methylome Analysis of Sphaerotilus natans subsp. sulfidivorans D-507.</title>
        <authorList>
            <person name="Fomenkov A."/>
            <person name="Gridneva E."/>
            <person name="Smolyakov D."/>
            <person name="Dubinina G."/>
            <person name="Vincze T."/>
            <person name="Grabovich M."/>
            <person name="Roberts R.J."/>
        </authorList>
    </citation>
    <scope>NUCLEOTIDE SEQUENCE [LARGE SCALE GENOMIC DNA]</scope>
    <source>
        <strain evidence="9 10">D-507</strain>
    </source>
</reference>
<name>A0A5C1PWD3_9BURK</name>
<dbReference type="SUPFAM" id="SSF56954">
    <property type="entry name" value="Outer membrane efflux proteins (OEP)"/>
    <property type="match status" value="1"/>
</dbReference>
<keyword evidence="3" id="KW-1134">Transmembrane beta strand</keyword>
<sequence length="514" mass="54402">MCCRRCCSRVGRACVSAEPIRRPRHRAPLVAAALLQGALAVLPGAAWSAASLEPPDLLRVAPGPSVPDLLHDPLQVPMLAGPMAVPPPVCAEPFEGAPPLSLADALALALCRHPQLAQAQAEIEAQAAALGEAHAAFWPRLQASVSRQSTTTLSTRSGQSVDQASTARSLALNWRLFDFGTRAGARDGAQRLLAAAGAARDALVQRLMAALVSAYFEAITAQAMVTMREQARAQAREALDTAQRRERHGLVAGSDVLQARAQLARAQLALERASGEAQRAQLTLSSLMGLADGTPLRLPAQLDPAQDEETEDLSRWLDEARARHPSILAAQARLQIARLRVGSVRAEGLPTLDASAARHVDGQPDQGLYASGSRVTTYGLRLTLPLFDGFGHTYRIRGAQAQLAQSEAQLEQARQQVALEVLRAHADALSARRTLPAAAELAQAAEAASASAARRYDKGVADISELLSSQSLLAEARLEQVRALAGWHAARLRLLAAAGVMQQVEAPAGAVTVR</sequence>
<dbReference type="PANTHER" id="PTHR30026:SF20">
    <property type="entry name" value="OUTER MEMBRANE PROTEIN TOLC"/>
    <property type="match status" value="1"/>
</dbReference>
<dbReference type="GO" id="GO:1990281">
    <property type="term" value="C:efflux pump complex"/>
    <property type="evidence" value="ECO:0007669"/>
    <property type="project" value="TreeGrafter"/>
</dbReference>
<dbReference type="GO" id="GO:0009279">
    <property type="term" value="C:cell outer membrane"/>
    <property type="evidence" value="ECO:0007669"/>
    <property type="project" value="UniProtKB-SubCell"/>
</dbReference>
<gene>
    <name evidence="9" type="ORF">EWH46_01020</name>
</gene>
<dbReference type="GO" id="GO:0031640">
    <property type="term" value="P:killing of cells of another organism"/>
    <property type="evidence" value="ECO:0007669"/>
    <property type="project" value="UniProtKB-KW"/>
</dbReference>
<dbReference type="InterPro" id="IPR028351">
    <property type="entry name" value="CyaE"/>
</dbReference>
<comment type="similarity">
    <text evidence="1 7">Belongs to the outer membrane factor (OMF) (TC 1.B.17) family.</text>
</comment>
<evidence type="ECO:0000256" key="6">
    <source>
        <dbReference type="ARBA" id="ARBA00023237"/>
    </source>
</evidence>
<comment type="function">
    <text evidence="7">CyaE is necessary for transport of calmodulin-sensitive adenylate cyclase-hemolysin (cyclolysin).</text>
</comment>
<dbReference type="GO" id="GO:0015562">
    <property type="term" value="F:efflux transmembrane transporter activity"/>
    <property type="evidence" value="ECO:0007669"/>
    <property type="project" value="InterPro"/>
</dbReference>
<evidence type="ECO:0000256" key="5">
    <source>
        <dbReference type="ARBA" id="ARBA00023136"/>
    </source>
</evidence>
<proteinExistence type="inferred from homology"/>
<keyword evidence="7" id="KW-0204">Cytolysis</keyword>
<accession>A0A5C1PWD3</accession>
<dbReference type="InterPro" id="IPR051906">
    <property type="entry name" value="TolC-like"/>
</dbReference>
<dbReference type="EMBL" id="CP035708">
    <property type="protein sequence ID" value="QEM99490.1"/>
    <property type="molecule type" value="Genomic_DNA"/>
</dbReference>
<protein>
    <recommendedName>
        <fullName evidence="7">Protein CyaE</fullName>
    </recommendedName>
</protein>
<evidence type="ECO:0000256" key="8">
    <source>
        <dbReference type="SAM" id="Coils"/>
    </source>
</evidence>
<keyword evidence="5 7" id="KW-0472">Membrane</keyword>
<evidence type="ECO:0000256" key="7">
    <source>
        <dbReference type="PIRNR" id="PIRNR001892"/>
    </source>
</evidence>
<dbReference type="GO" id="GO:0015288">
    <property type="term" value="F:porin activity"/>
    <property type="evidence" value="ECO:0007669"/>
    <property type="project" value="TreeGrafter"/>
</dbReference>
<dbReference type="InterPro" id="IPR003423">
    <property type="entry name" value="OMP_efflux"/>
</dbReference>
<keyword evidence="4" id="KW-0812">Transmembrane</keyword>
<dbReference type="PANTHER" id="PTHR30026">
    <property type="entry name" value="OUTER MEMBRANE PROTEIN TOLC"/>
    <property type="match status" value="1"/>
</dbReference>
<feature type="coiled-coil region" evidence="8">
    <location>
        <begin position="256"/>
        <end position="283"/>
    </location>
</feature>
<keyword evidence="7" id="KW-0354">Hemolysis</keyword>
<evidence type="ECO:0000256" key="4">
    <source>
        <dbReference type="ARBA" id="ARBA00022692"/>
    </source>
</evidence>
<evidence type="ECO:0000313" key="9">
    <source>
        <dbReference type="EMBL" id="QEM99490.1"/>
    </source>
</evidence>
<evidence type="ECO:0000256" key="1">
    <source>
        <dbReference type="ARBA" id="ARBA00007613"/>
    </source>
</evidence>
<evidence type="ECO:0000256" key="2">
    <source>
        <dbReference type="ARBA" id="ARBA00022448"/>
    </source>
</evidence>
<dbReference type="PIRSF" id="PIRSF001892">
    <property type="entry name" value="CyaE"/>
    <property type="match status" value="1"/>
</dbReference>
<dbReference type="Proteomes" id="UP000323522">
    <property type="component" value="Chromosome"/>
</dbReference>